<dbReference type="Proteomes" id="UP000298073">
    <property type="component" value="Unassembled WGS sequence"/>
</dbReference>
<reference evidence="2 3" key="1">
    <citation type="submission" date="2019-03" db="EMBL/GenBank/DDBJ databases">
        <title>Diversity of the mouse oral microbiome.</title>
        <authorList>
            <person name="Joseph S."/>
            <person name="Aduse-Opoku J."/>
            <person name="Curtis M."/>
            <person name="Wade W."/>
            <person name="Hashim A."/>
        </authorList>
    </citation>
    <scope>NUCLEOTIDE SEQUENCE [LARGE SCALE GENOMIC DNA]</scope>
    <source>
        <strain evidence="2 3">P2318</strain>
    </source>
</reference>
<proteinExistence type="predicted"/>
<evidence type="ECO:0008006" key="5">
    <source>
        <dbReference type="Google" id="ProtNLM"/>
    </source>
</evidence>
<dbReference type="RefSeq" id="WP_024988890.1">
    <property type="nucleotide sequence ID" value="NZ_BLLS01000337.1"/>
</dbReference>
<dbReference type="AlphaFoldDB" id="A0A7K3MP33"/>
<evidence type="ECO:0000313" key="2">
    <source>
        <dbReference type="EMBL" id="TFU49864.1"/>
    </source>
</evidence>
<gene>
    <name evidence="2" type="ORF">E4T97_08440</name>
    <name evidence="1" type="ORF">IMSAGC001_04179</name>
</gene>
<reference evidence="1 4" key="2">
    <citation type="journal article" date="2020" name="Microbiome">
        <title>Single-cell genomics of uncultured bacteria reveals dietary fiber responders in the mouse gut microbiota.</title>
        <authorList>
            <person name="Chijiiwa R."/>
            <person name="Hosokawa M."/>
            <person name="Kogawa M."/>
            <person name="Nishikawa Y."/>
            <person name="Ide K."/>
            <person name="Sakanashi C."/>
            <person name="Takahashi K."/>
            <person name="Takeyama H."/>
        </authorList>
    </citation>
    <scope>NUCLEOTIDE SEQUENCE [LARGE SCALE GENOMIC DNA]</scope>
    <source>
        <strain evidence="1">IMSAGC_001</strain>
    </source>
</reference>
<dbReference type="EMBL" id="SPPV01000015">
    <property type="protein sequence ID" value="TFU49864.1"/>
    <property type="molecule type" value="Genomic_DNA"/>
</dbReference>
<name>A0A7K3MP33_9BACE</name>
<protein>
    <recommendedName>
        <fullName evidence="5">Type II toxin-antitoxin system HicB family antitoxin</fullName>
    </recommendedName>
</protein>
<dbReference type="Proteomes" id="UP000491181">
    <property type="component" value="Unassembled WGS sequence"/>
</dbReference>
<dbReference type="EMBL" id="BLLS01000337">
    <property type="protein sequence ID" value="GFH88734.1"/>
    <property type="molecule type" value="Genomic_DNA"/>
</dbReference>
<dbReference type="GeneID" id="93049708"/>
<organism evidence="2 3">
    <name type="scientific">Bacteroides acidifaciens</name>
    <dbReference type="NCBI Taxonomy" id="85831"/>
    <lineage>
        <taxon>Bacteria</taxon>
        <taxon>Pseudomonadati</taxon>
        <taxon>Bacteroidota</taxon>
        <taxon>Bacteroidia</taxon>
        <taxon>Bacteroidales</taxon>
        <taxon>Bacteroidaceae</taxon>
        <taxon>Bacteroides</taxon>
    </lineage>
</organism>
<accession>A0A7K3MP33</accession>
<dbReference type="OrthoDB" id="965427at2"/>
<evidence type="ECO:0000313" key="3">
    <source>
        <dbReference type="Proteomes" id="UP000298073"/>
    </source>
</evidence>
<evidence type="ECO:0000313" key="1">
    <source>
        <dbReference type="EMBL" id="GFH88734.1"/>
    </source>
</evidence>
<comment type="caution">
    <text evidence="2">The sequence shown here is derived from an EMBL/GenBank/DDBJ whole genome shotgun (WGS) entry which is preliminary data.</text>
</comment>
<sequence length="135" mass="15272">MEKVVIKTARVDDCYSGACEILPGWVVACTGSFEDFQKEVKDSIRFYVDCARKDKEEYPAIFDNDFELVYKFDVQSLLLYYQGIFSFSALQAITGINQKQLAHYAAGRSKPRAQQAEKIANGLHKLAKDLMTVTV</sequence>
<evidence type="ECO:0000313" key="4">
    <source>
        <dbReference type="Proteomes" id="UP000491181"/>
    </source>
</evidence>